<dbReference type="PANTHER" id="PTHR34365">
    <property type="entry name" value="ENOLASE (DUF1399)"/>
    <property type="match status" value="1"/>
</dbReference>
<dbReference type="OrthoDB" id="2684236at2759"/>
<gene>
    <name evidence="2" type="ORF">ASPZODRAFT_127307</name>
</gene>
<name>A0A1L9SVU8_9EURO</name>
<feature type="region of interest" description="Disordered" evidence="1">
    <location>
        <begin position="630"/>
        <end position="654"/>
    </location>
</feature>
<dbReference type="VEuPathDB" id="FungiDB:ASPZODRAFT_127307"/>
<feature type="compositionally biased region" description="Basic and acidic residues" evidence="1">
    <location>
        <begin position="579"/>
        <end position="593"/>
    </location>
</feature>
<evidence type="ECO:0000256" key="1">
    <source>
        <dbReference type="SAM" id="MobiDB-lite"/>
    </source>
</evidence>
<proteinExistence type="predicted"/>
<feature type="region of interest" description="Disordered" evidence="1">
    <location>
        <begin position="575"/>
        <end position="594"/>
    </location>
</feature>
<reference evidence="3" key="1">
    <citation type="journal article" date="2017" name="Genome Biol.">
        <title>Comparative genomics reveals high biological diversity and specific adaptations in the industrially and medically important fungal genus Aspergillus.</title>
        <authorList>
            <person name="de Vries R.P."/>
            <person name="Riley R."/>
            <person name="Wiebenga A."/>
            <person name="Aguilar-Osorio G."/>
            <person name="Amillis S."/>
            <person name="Uchima C.A."/>
            <person name="Anderluh G."/>
            <person name="Asadollahi M."/>
            <person name="Askin M."/>
            <person name="Barry K."/>
            <person name="Battaglia E."/>
            <person name="Bayram O."/>
            <person name="Benocci T."/>
            <person name="Braus-Stromeyer S.A."/>
            <person name="Caldana C."/>
            <person name="Canovas D."/>
            <person name="Cerqueira G.C."/>
            <person name="Chen F."/>
            <person name="Chen W."/>
            <person name="Choi C."/>
            <person name="Clum A."/>
            <person name="Dos Santos R.A."/>
            <person name="Damasio A.R."/>
            <person name="Diallinas G."/>
            <person name="Emri T."/>
            <person name="Fekete E."/>
            <person name="Flipphi M."/>
            <person name="Freyberg S."/>
            <person name="Gallo A."/>
            <person name="Gournas C."/>
            <person name="Habgood R."/>
            <person name="Hainaut M."/>
            <person name="Harispe M.L."/>
            <person name="Henrissat B."/>
            <person name="Hilden K.S."/>
            <person name="Hope R."/>
            <person name="Hossain A."/>
            <person name="Karabika E."/>
            <person name="Karaffa L."/>
            <person name="Karanyi Z."/>
            <person name="Krasevec N."/>
            <person name="Kuo A."/>
            <person name="Kusch H."/>
            <person name="LaButti K."/>
            <person name="Lagendijk E.L."/>
            <person name="Lapidus A."/>
            <person name="Levasseur A."/>
            <person name="Lindquist E."/>
            <person name="Lipzen A."/>
            <person name="Logrieco A.F."/>
            <person name="MacCabe A."/>
            <person name="Maekelae M.R."/>
            <person name="Malavazi I."/>
            <person name="Melin P."/>
            <person name="Meyer V."/>
            <person name="Mielnichuk N."/>
            <person name="Miskei M."/>
            <person name="Molnar A.P."/>
            <person name="Mule G."/>
            <person name="Ngan C.Y."/>
            <person name="Orejas M."/>
            <person name="Orosz E."/>
            <person name="Ouedraogo J.P."/>
            <person name="Overkamp K.M."/>
            <person name="Park H.-S."/>
            <person name="Perrone G."/>
            <person name="Piumi F."/>
            <person name="Punt P.J."/>
            <person name="Ram A.F."/>
            <person name="Ramon A."/>
            <person name="Rauscher S."/>
            <person name="Record E."/>
            <person name="Riano-Pachon D.M."/>
            <person name="Robert V."/>
            <person name="Roehrig J."/>
            <person name="Ruller R."/>
            <person name="Salamov A."/>
            <person name="Salih N.S."/>
            <person name="Samson R.A."/>
            <person name="Sandor E."/>
            <person name="Sanguinetti M."/>
            <person name="Schuetze T."/>
            <person name="Sepcic K."/>
            <person name="Shelest E."/>
            <person name="Sherlock G."/>
            <person name="Sophianopoulou V."/>
            <person name="Squina F.M."/>
            <person name="Sun H."/>
            <person name="Susca A."/>
            <person name="Todd R.B."/>
            <person name="Tsang A."/>
            <person name="Unkles S.E."/>
            <person name="van de Wiele N."/>
            <person name="van Rossen-Uffink D."/>
            <person name="Oliveira J.V."/>
            <person name="Vesth T.C."/>
            <person name="Visser J."/>
            <person name="Yu J.-H."/>
            <person name="Zhou M."/>
            <person name="Andersen M.R."/>
            <person name="Archer D.B."/>
            <person name="Baker S.E."/>
            <person name="Benoit I."/>
            <person name="Brakhage A.A."/>
            <person name="Braus G.H."/>
            <person name="Fischer R."/>
            <person name="Frisvad J.C."/>
            <person name="Goldman G.H."/>
            <person name="Houbraken J."/>
            <person name="Oakley B."/>
            <person name="Pocsi I."/>
            <person name="Scazzocchio C."/>
            <person name="Seiboth B."/>
            <person name="vanKuyk P.A."/>
            <person name="Wortman J."/>
            <person name="Dyer P.S."/>
            <person name="Grigoriev I.V."/>
        </authorList>
    </citation>
    <scope>NUCLEOTIDE SEQUENCE [LARGE SCALE GENOMIC DNA]</scope>
    <source>
        <strain evidence="3">CBS 506.65</strain>
    </source>
</reference>
<dbReference type="InterPro" id="IPR009836">
    <property type="entry name" value="GRDP-like"/>
</dbReference>
<feature type="compositionally biased region" description="Basic and acidic residues" evidence="1">
    <location>
        <begin position="633"/>
        <end position="646"/>
    </location>
</feature>
<dbReference type="RefSeq" id="XP_022585774.1">
    <property type="nucleotide sequence ID" value="XM_022721712.1"/>
</dbReference>
<accession>A0A1L9SVU8</accession>
<protein>
    <submittedName>
        <fullName evidence="2">Uncharacterized protein</fullName>
    </submittedName>
</protein>
<dbReference type="PANTHER" id="PTHR34365:SF7">
    <property type="entry name" value="GLYCINE-RICH DOMAIN-CONTAINING PROTEIN 1"/>
    <property type="match status" value="1"/>
</dbReference>
<dbReference type="AlphaFoldDB" id="A0A1L9SVU8"/>
<dbReference type="Proteomes" id="UP000184188">
    <property type="component" value="Unassembled WGS sequence"/>
</dbReference>
<evidence type="ECO:0000313" key="2">
    <source>
        <dbReference type="EMBL" id="OJJ51264.1"/>
    </source>
</evidence>
<dbReference type="GeneID" id="34608177"/>
<feature type="region of interest" description="Disordered" evidence="1">
    <location>
        <begin position="1"/>
        <end position="27"/>
    </location>
</feature>
<dbReference type="EMBL" id="KV878336">
    <property type="protein sequence ID" value="OJJ51264.1"/>
    <property type="molecule type" value="Genomic_DNA"/>
</dbReference>
<keyword evidence="3" id="KW-1185">Reference proteome</keyword>
<dbReference type="Pfam" id="PF07173">
    <property type="entry name" value="GRDP-like"/>
    <property type="match status" value="1"/>
</dbReference>
<sequence>MATGKLPKTQVVSDNGSDTVDDNSRLPAYEQLEPTSLELPQLDLSKDAGPQQSTTVTNHQCIAHLKFLAALADLREAIGLDDGLFGLEDAQGDKISSEGNEGRVRIREKRWAIYTTRAVERFRVWWQKCVPVLGLTPRLENLLDARYEEITDCKIKLAWSAERMPPLDVLMVWHAYMLNPRAFLEDCIRNAKMSFWATGFPWEVVSACIDSKLDYFPGEKAKSSFEKLTGLQWDNLQDPPNTEITCPSCGVSISVPWTEAAGKLGWSPENAFEGFRGLADNDFQAICPRCAFSVDHERLKVAKFRNDLLGLLTESLPMPGTFYDLRGIPQFPKRNPTRHPYCFPNRLLEIVGRDLLAFTDARLSRCSSISDLRGELETKLKNRDVLRQASRGILTPNIQPEERVAFRRMMSRYWDNASPFALDLVGAVIRQGTFVQKMDNINWLHSPALEATVDRLIRKYQIFFQIMAKNPKHMAVPTLDVDLAWHTHQLSPARYFHYSLYQTGTTALKTFIDHDDKVEEGKLSDGFEWTSKMYKKATNGEIYSECTCWYCEAIRVPDLHGGLFASSSTAKARQAAADLHNRPDISSDPEKNPHISAHNAVHLAQPLSGGLAARNIKFLQLKNNYEKARRRIEKQDRKSNPKEATHSRKPSVSASADGTYAYPMVWGYPALVPMYGPYMSDPAVTASAYACNPSCMNCDPGAAGNCAAGTCGASVAAGACGGVGGGCSGMGGGCAGGGVGGCGGGGGGGCGGGGGGGGCGGGGGGC</sequence>
<dbReference type="STRING" id="1073090.A0A1L9SVU8"/>
<organism evidence="2 3">
    <name type="scientific">Penicilliopsis zonata CBS 506.65</name>
    <dbReference type="NCBI Taxonomy" id="1073090"/>
    <lineage>
        <taxon>Eukaryota</taxon>
        <taxon>Fungi</taxon>
        <taxon>Dikarya</taxon>
        <taxon>Ascomycota</taxon>
        <taxon>Pezizomycotina</taxon>
        <taxon>Eurotiomycetes</taxon>
        <taxon>Eurotiomycetidae</taxon>
        <taxon>Eurotiales</taxon>
        <taxon>Aspergillaceae</taxon>
        <taxon>Penicilliopsis</taxon>
    </lineage>
</organism>
<evidence type="ECO:0000313" key="3">
    <source>
        <dbReference type="Proteomes" id="UP000184188"/>
    </source>
</evidence>